<accession>A0A7K1LI63</accession>
<dbReference type="Gene3D" id="1.10.132.100">
    <property type="match status" value="1"/>
</dbReference>
<organism evidence="1 2">
    <name type="scientific">Rothia koreensis</name>
    <dbReference type="NCBI Taxonomy" id="592378"/>
    <lineage>
        <taxon>Bacteria</taxon>
        <taxon>Bacillati</taxon>
        <taxon>Actinomycetota</taxon>
        <taxon>Actinomycetes</taxon>
        <taxon>Micrococcales</taxon>
        <taxon>Micrococcaceae</taxon>
        <taxon>Rothia</taxon>
    </lineage>
</organism>
<dbReference type="NCBIfam" id="TIGR02547">
    <property type="entry name" value="casA_cse1"/>
    <property type="match status" value="1"/>
</dbReference>
<dbReference type="RefSeq" id="WP_129314919.1">
    <property type="nucleotide sequence ID" value="NZ_NOIQ01000003.1"/>
</dbReference>
<evidence type="ECO:0000313" key="2">
    <source>
        <dbReference type="Proteomes" id="UP000462152"/>
    </source>
</evidence>
<evidence type="ECO:0000313" key="1">
    <source>
        <dbReference type="EMBL" id="MUN54866.1"/>
    </source>
</evidence>
<reference evidence="1 2" key="1">
    <citation type="submission" date="2019-12" db="EMBL/GenBank/DDBJ databases">
        <authorList>
            <person name="Li J."/>
            <person name="Shi Y."/>
            <person name="Xu G."/>
            <person name="Xiao D."/>
            <person name="Ran X."/>
        </authorList>
    </citation>
    <scope>NUCLEOTIDE SEQUENCE [LARGE SCALE GENOMIC DNA]</scope>
    <source>
        <strain evidence="1 2">JCM 15915</strain>
    </source>
</reference>
<dbReference type="Pfam" id="PF09481">
    <property type="entry name" value="CRISPR_Cse1"/>
    <property type="match status" value="1"/>
</dbReference>
<gene>
    <name evidence="1" type="primary">casA</name>
    <name evidence="1" type="ORF">GMA10_06520</name>
</gene>
<dbReference type="Proteomes" id="UP000462152">
    <property type="component" value="Unassembled WGS sequence"/>
</dbReference>
<dbReference type="AlphaFoldDB" id="A0A7K1LI63"/>
<keyword evidence="2" id="KW-1185">Reference proteome</keyword>
<dbReference type="EMBL" id="WOGT01000003">
    <property type="protein sequence ID" value="MUN54866.1"/>
    <property type="molecule type" value="Genomic_DNA"/>
</dbReference>
<sequence>MADQSRPSFDLWSQAWIPVKLGQNSLLVSIQDFFDRAGELAYFEGEVPTMPLAIQRILSTVLRQAVEPRQGENGHQVWARIWKEGRFPTDEIRSYGQAYSGRFDLFHPERPFLQAPGLATVKNEYLKPAALLSTVPRGSSQFTSRAGEQTDTMSPAEAAQWVIHAMGFDVAGIKPGALGDDRAKGGKGYGIGTGWLGRLGAFRLVGKDLFETLMFNTRFQGYDDAVQDMALWERDDVLTGAVSRPENSQPRGDADLYTWPSRRIRLHFTGTGEVDGVLITQGDRLLAYGQERTEPASFWRNSPAQAKALGTSNAVFMPRSHDPNRAAWQRIDSVLAHPGTVPLKGQEKVVMPLLISQLRELIANGVLSSDTKVLVETVGLVYGTQDSVVTDMYSDRVSFASRLLLPPSIRARARVVDIARLTDEMAHQVAYRVKDAREAAGASGENTSATVLSRLYFDIDPAFRRWLNDLDVDRVDEHIENWCSTLFDLLMTTAKAEMLRLGPRALVGRSGAETARGTSALSAFNALVSTLRKRLKPIPADTPREGAHS</sequence>
<dbReference type="OrthoDB" id="3187690at2"/>
<comment type="caution">
    <text evidence="1">The sequence shown here is derived from an EMBL/GenBank/DDBJ whole genome shotgun (WGS) entry which is preliminary data.</text>
</comment>
<dbReference type="InterPro" id="IPR013381">
    <property type="entry name" value="CRISPR-assoc_prot_Cse1"/>
</dbReference>
<protein>
    <submittedName>
        <fullName evidence="1">Type I-E CRISPR-associated protein Cse1/CasA</fullName>
    </submittedName>
</protein>
<name>A0A7K1LI63_9MICC</name>
<proteinExistence type="predicted"/>